<dbReference type="Pfam" id="PF00078">
    <property type="entry name" value="RVT_1"/>
    <property type="match status" value="1"/>
</dbReference>
<proteinExistence type="predicted"/>
<dbReference type="Gene3D" id="2.40.70.10">
    <property type="entry name" value="Acid Proteases"/>
    <property type="match status" value="1"/>
</dbReference>
<evidence type="ECO:0000256" key="1">
    <source>
        <dbReference type="ARBA" id="ARBA00012493"/>
    </source>
</evidence>
<dbReference type="Gene3D" id="3.30.70.270">
    <property type="match status" value="2"/>
</dbReference>
<keyword evidence="3" id="KW-0548">Nucleotidyltransferase</keyword>
<feature type="domain" description="Reverse transcriptase RNase H-like" evidence="9">
    <location>
        <begin position="710"/>
        <end position="798"/>
    </location>
</feature>
<dbReference type="GO" id="GO:0003964">
    <property type="term" value="F:RNA-directed DNA polymerase activity"/>
    <property type="evidence" value="ECO:0007669"/>
    <property type="project" value="UniProtKB-KW"/>
</dbReference>
<dbReference type="InterPro" id="IPR043502">
    <property type="entry name" value="DNA/RNA_pol_sf"/>
</dbReference>
<dbReference type="CDD" id="cd01647">
    <property type="entry name" value="RT_LTR"/>
    <property type="match status" value="1"/>
</dbReference>
<dbReference type="GO" id="GO:0016787">
    <property type="term" value="F:hydrolase activity"/>
    <property type="evidence" value="ECO:0007669"/>
    <property type="project" value="UniProtKB-KW"/>
</dbReference>
<evidence type="ECO:0000259" key="8">
    <source>
        <dbReference type="Pfam" id="PF00078"/>
    </source>
</evidence>
<keyword evidence="7" id="KW-0695">RNA-directed DNA polymerase</keyword>
<sequence length="1011" mass="115811">MKEMKSQVNAKAVWNLDMLIHRSESPFIKRVNDYPLPAKFKVPQLENFDGLRDPLDYLDSLRTVMRLQGVSDEIMCRAFPTNLRGSIQDDPALKWPGNLRSSPGRRSKDLYCRFHRDHGHNTEDYFVLKENIEALIRQGKLKKFVCQDNQETCPPRQEEKKNYLEDRPRDVIGEIRTIVGGLVSGGTSRSSKKAYAHQAHNILVMQRPQKNVKLDDQVITFSEDDARGIYQPHDDALIITMTIAGFITKRVLIDNGSSADIIYLPAYQQMKIDKERLRPIDIPLVGFTGDKVNPSGVVSLMIEAGTYLKQVKASVEFMVVDCPSAYNDIIGRPTLNKLRVVTSTYHLLDRFLTEHGIGELKGDQAAARECYFASFGTEMKHQTMVINEGQKLIEPTEKLEVIVLDDEKPDKTTNIGTKMDRRKRKVIIEFLKDNIVVFAWTHEDMPGINPSVISHKLNVDSSMCPIKQKTRVFALNRNQAISNEVKKILTVGFIREVYYPNWLANVVMVKKSNGKWRMCMDFKDLNKACPKDSYNQIVMDEDDQEKTSFITSKGLFCYRVMPFGLKNAGATYQRLMNKMFHNQIRRNVKVYIDDMLVKTKDEDKHLDDLEETFKTFRQYRMKQNPSKCVFGASPGKFLGFMVSQRGIEANPDKINAILEMTPSRTVKEVQSLAGRVAALNRFVSRATNKCLLFFKMLKRAFTWMDEFSPIVVSSALIREENGVQLPVYYTSKAFQGVEERYPAMEKLALALVVAAQKLQPYFQVHIIIVLTNHPLCKAMSKPNSVGRLIQWAIELSEFDIEYRPRQAIKAQALVDFIAEFTAADEEPSQEKREPEEKWKVNIDGSSVKGVNDKYKAKEERMVKHLSLVRGIMTGFNEVIIVQIPREQNIKADVLAKLASSEEATDQRIEVKYSLSHKGEEMNPIDINNSWMTPITKYLEDGILPTDVVKARKLKVRATRFILMQGILYRRGFSLPYLRCLDKLKAEYVMKEVHKGICGNHSRARSLVHKLV</sequence>
<dbReference type="AlphaFoldDB" id="A0A2N9FME4"/>
<evidence type="ECO:0000256" key="4">
    <source>
        <dbReference type="ARBA" id="ARBA00022722"/>
    </source>
</evidence>
<keyword evidence="5" id="KW-0255">Endonuclease</keyword>
<evidence type="ECO:0000256" key="2">
    <source>
        <dbReference type="ARBA" id="ARBA00022679"/>
    </source>
</evidence>
<reference evidence="10" key="1">
    <citation type="submission" date="2018-02" db="EMBL/GenBank/DDBJ databases">
        <authorList>
            <person name="Cohen D.B."/>
            <person name="Kent A.D."/>
        </authorList>
    </citation>
    <scope>NUCLEOTIDE SEQUENCE</scope>
</reference>
<gene>
    <name evidence="10" type="ORF">FSB_LOCUS15971</name>
</gene>
<dbReference type="GO" id="GO:0004519">
    <property type="term" value="F:endonuclease activity"/>
    <property type="evidence" value="ECO:0007669"/>
    <property type="project" value="UniProtKB-KW"/>
</dbReference>
<dbReference type="PANTHER" id="PTHR48475:SF2">
    <property type="entry name" value="RIBONUCLEASE H"/>
    <property type="match status" value="1"/>
</dbReference>
<keyword evidence="6" id="KW-0378">Hydrolase</keyword>
<keyword evidence="4" id="KW-0540">Nuclease</keyword>
<dbReference type="EC" id="2.7.7.49" evidence="1"/>
<dbReference type="Gene3D" id="3.10.10.10">
    <property type="entry name" value="HIV Type 1 Reverse Transcriptase, subunit A, domain 1"/>
    <property type="match status" value="2"/>
</dbReference>
<evidence type="ECO:0000256" key="5">
    <source>
        <dbReference type="ARBA" id="ARBA00022759"/>
    </source>
</evidence>
<dbReference type="FunFam" id="3.10.10.10:FF:000003">
    <property type="entry name" value="Retrovirus-related Pol polyprotein from transposon 297-like Protein"/>
    <property type="match status" value="1"/>
</dbReference>
<evidence type="ECO:0000259" key="9">
    <source>
        <dbReference type="Pfam" id="PF17917"/>
    </source>
</evidence>
<dbReference type="Pfam" id="PF17917">
    <property type="entry name" value="RT_RNaseH"/>
    <property type="match status" value="1"/>
</dbReference>
<dbReference type="InterPro" id="IPR000477">
    <property type="entry name" value="RT_dom"/>
</dbReference>
<evidence type="ECO:0000313" key="10">
    <source>
        <dbReference type="EMBL" id="SPC88089.1"/>
    </source>
</evidence>
<dbReference type="InterPro" id="IPR041373">
    <property type="entry name" value="RT_RNaseH"/>
</dbReference>
<dbReference type="InterPro" id="IPR043128">
    <property type="entry name" value="Rev_trsase/Diguanyl_cyclase"/>
</dbReference>
<protein>
    <recommendedName>
        <fullName evidence="1">RNA-directed DNA polymerase</fullName>
        <ecNumber evidence="1">2.7.7.49</ecNumber>
    </recommendedName>
</protein>
<dbReference type="EMBL" id="OIVN01000970">
    <property type="protein sequence ID" value="SPC88089.1"/>
    <property type="molecule type" value="Genomic_DNA"/>
</dbReference>
<dbReference type="Gene3D" id="3.30.420.10">
    <property type="entry name" value="Ribonuclease H-like superfamily/Ribonuclease H"/>
    <property type="match status" value="1"/>
</dbReference>
<feature type="domain" description="Reverse transcriptase" evidence="8">
    <location>
        <begin position="531"/>
        <end position="641"/>
    </location>
</feature>
<dbReference type="SUPFAM" id="SSF56672">
    <property type="entry name" value="DNA/RNA polymerases"/>
    <property type="match status" value="1"/>
</dbReference>
<evidence type="ECO:0000256" key="3">
    <source>
        <dbReference type="ARBA" id="ARBA00022695"/>
    </source>
</evidence>
<keyword evidence="2" id="KW-0808">Transferase</keyword>
<dbReference type="CDD" id="cd00303">
    <property type="entry name" value="retropepsin_like"/>
    <property type="match status" value="1"/>
</dbReference>
<evidence type="ECO:0000256" key="6">
    <source>
        <dbReference type="ARBA" id="ARBA00022801"/>
    </source>
</evidence>
<dbReference type="InterPro" id="IPR021109">
    <property type="entry name" value="Peptidase_aspartic_dom_sf"/>
</dbReference>
<dbReference type="PANTHER" id="PTHR48475">
    <property type="entry name" value="RIBONUCLEASE H"/>
    <property type="match status" value="1"/>
</dbReference>
<name>A0A2N9FME4_FAGSY</name>
<accession>A0A2N9FME4</accession>
<dbReference type="GO" id="GO:0003676">
    <property type="term" value="F:nucleic acid binding"/>
    <property type="evidence" value="ECO:0007669"/>
    <property type="project" value="InterPro"/>
</dbReference>
<evidence type="ECO:0000256" key="7">
    <source>
        <dbReference type="ARBA" id="ARBA00022918"/>
    </source>
</evidence>
<dbReference type="InterPro" id="IPR036397">
    <property type="entry name" value="RNaseH_sf"/>
</dbReference>
<organism evidence="10">
    <name type="scientific">Fagus sylvatica</name>
    <name type="common">Beechnut</name>
    <dbReference type="NCBI Taxonomy" id="28930"/>
    <lineage>
        <taxon>Eukaryota</taxon>
        <taxon>Viridiplantae</taxon>
        <taxon>Streptophyta</taxon>
        <taxon>Embryophyta</taxon>
        <taxon>Tracheophyta</taxon>
        <taxon>Spermatophyta</taxon>
        <taxon>Magnoliopsida</taxon>
        <taxon>eudicotyledons</taxon>
        <taxon>Gunneridae</taxon>
        <taxon>Pentapetalae</taxon>
        <taxon>rosids</taxon>
        <taxon>fabids</taxon>
        <taxon>Fagales</taxon>
        <taxon>Fagaceae</taxon>
        <taxon>Fagus</taxon>
    </lineage>
</organism>